<feature type="region of interest" description="Disordered" evidence="1">
    <location>
        <begin position="1"/>
        <end position="101"/>
    </location>
</feature>
<name>A0AAV5C5R7_ELECO</name>
<protein>
    <submittedName>
        <fullName evidence="2">Uncharacterized protein</fullName>
    </submittedName>
</protein>
<comment type="caution">
    <text evidence="2">The sequence shown here is derived from an EMBL/GenBank/DDBJ whole genome shotgun (WGS) entry which is preliminary data.</text>
</comment>
<keyword evidence="3" id="KW-1185">Reference proteome</keyword>
<dbReference type="Proteomes" id="UP001054889">
    <property type="component" value="Unassembled WGS sequence"/>
</dbReference>
<accession>A0AAV5C5R7</accession>
<reference evidence="2" key="1">
    <citation type="journal article" date="2018" name="DNA Res.">
        <title>Multiple hybrid de novo genome assembly of finger millet, an orphan allotetraploid crop.</title>
        <authorList>
            <person name="Hatakeyama M."/>
            <person name="Aluri S."/>
            <person name="Balachadran M.T."/>
            <person name="Sivarajan S.R."/>
            <person name="Patrignani A."/>
            <person name="Gruter S."/>
            <person name="Poveda L."/>
            <person name="Shimizu-Inatsugi R."/>
            <person name="Baeten J."/>
            <person name="Francoijs K.J."/>
            <person name="Nataraja K.N."/>
            <person name="Reddy Y.A.N."/>
            <person name="Phadnis S."/>
            <person name="Ravikumar R.L."/>
            <person name="Schlapbach R."/>
            <person name="Sreeman S.M."/>
            <person name="Shimizu K.K."/>
        </authorList>
    </citation>
    <scope>NUCLEOTIDE SEQUENCE</scope>
</reference>
<dbReference type="AlphaFoldDB" id="A0AAV5C5R7"/>
<feature type="compositionally biased region" description="Basic and acidic residues" evidence="1">
    <location>
        <begin position="1"/>
        <end position="40"/>
    </location>
</feature>
<feature type="compositionally biased region" description="Basic and acidic residues" evidence="1">
    <location>
        <begin position="48"/>
        <end position="60"/>
    </location>
</feature>
<evidence type="ECO:0000256" key="1">
    <source>
        <dbReference type="SAM" id="MobiDB-lite"/>
    </source>
</evidence>
<evidence type="ECO:0000313" key="3">
    <source>
        <dbReference type="Proteomes" id="UP001054889"/>
    </source>
</evidence>
<feature type="compositionally biased region" description="Basic residues" evidence="1">
    <location>
        <begin position="80"/>
        <end position="101"/>
    </location>
</feature>
<gene>
    <name evidence="2" type="primary">ga10064</name>
    <name evidence="2" type="ORF">PR202_ga10064</name>
</gene>
<reference evidence="2" key="2">
    <citation type="submission" date="2021-12" db="EMBL/GenBank/DDBJ databases">
        <title>Resequencing data analysis of finger millet.</title>
        <authorList>
            <person name="Hatakeyama M."/>
            <person name="Aluri S."/>
            <person name="Balachadran M.T."/>
            <person name="Sivarajan S.R."/>
            <person name="Poveda L."/>
            <person name="Shimizu-Inatsugi R."/>
            <person name="Schlapbach R."/>
            <person name="Sreeman S.M."/>
            <person name="Shimizu K.K."/>
        </authorList>
    </citation>
    <scope>NUCLEOTIDE SEQUENCE</scope>
</reference>
<organism evidence="2 3">
    <name type="scientific">Eleusine coracana subsp. coracana</name>
    <dbReference type="NCBI Taxonomy" id="191504"/>
    <lineage>
        <taxon>Eukaryota</taxon>
        <taxon>Viridiplantae</taxon>
        <taxon>Streptophyta</taxon>
        <taxon>Embryophyta</taxon>
        <taxon>Tracheophyta</taxon>
        <taxon>Spermatophyta</taxon>
        <taxon>Magnoliopsida</taxon>
        <taxon>Liliopsida</taxon>
        <taxon>Poales</taxon>
        <taxon>Poaceae</taxon>
        <taxon>PACMAD clade</taxon>
        <taxon>Chloridoideae</taxon>
        <taxon>Cynodonteae</taxon>
        <taxon>Eleusininae</taxon>
        <taxon>Eleusine</taxon>
    </lineage>
</organism>
<proteinExistence type="predicted"/>
<evidence type="ECO:0000313" key="2">
    <source>
        <dbReference type="EMBL" id="GJM93502.1"/>
    </source>
</evidence>
<sequence length="101" mass="11823">MDKLRERKAAVDKERAGAESELSRARATARELERQIEQAKARAASQRSELDAMPRPHEEDRAADDDAGAEQAVHEELDRARRRGRRRRRRPKPRATSWRRR</sequence>
<dbReference type="EMBL" id="BQKI01000004">
    <property type="protein sequence ID" value="GJM93502.1"/>
    <property type="molecule type" value="Genomic_DNA"/>
</dbReference>